<evidence type="ECO:0000256" key="3">
    <source>
        <dbReference type="ARBA" id="ARBA00011906"/>
    </source>
</evidence>
<evidence type="ECO:0000256" key="7">
    <source>
        <dbReference type="ARBA" id="ARBA00023033"/>
    </source>
</evidence>
<protein>
    <recommendedName>
        <fullName evidence="3">tyrosinase</fullName>
        <ecNumber evidence="3">1.14.18.1</ecNumber>
    </recommendedName>
</protein>
<keyword evidence="8" id="KW-0470">Melanin biosynthesis</keyword>
<keyword evidence="7" id="KW-0503">Monooxygenase</keyword>
<dbReference type="PANTHER" id="PTHR11474:SF76">
    <property type="entry name" value="SHKT DOMAIN-CONTAINING PROTEIN"/>
    <property type="match status" value="1"/>
</dbReference>
<keyword evidence="4" id="KW-0479">Metal-binding</keyword>
<dbReference type="InterPro" id="IPR041640">
    <property type="entry name" value="Tyrosinase_C"/>
</dbReference>
<organism evidence="15 16">
    <name type="scientific">Corynespora cassiicola Philippines</name>
    <dbReference type="NCBI Taxonomy" id="1448308"/>
    <lineage>
        <taxon>Eukaryota</taxon>
        <taxon>Fungi</taxon>
        <taxon>Dikarya</taxon>
        <taxon>Ascomycota</taxon>
        <taxon>Pezizomycotina</taxon>
        <taxon>Dothideomycetes</taxon>
        <taxon>Pleosporomycetidae</taxon>
        <taxon>Pleosporales</taxon>
        <taxon>Corynesporascaceae</taxon>
        <taxon>Corynespora</taxon>
    </lineage>
</organism>
<dbReference type="PROSITE" id="PS00498">
    <property type="entry name" value="TYROSINASE_2"/>
    <property type="match status" value="1"/>
</dbReference>
<feature type="signal peptide" evidence="12">
    <location>
        <begin position="1"/>
        <end position="25"/>
    </location>
</feature>
<comment type="catalytic activity">
    <reaction evidence="10">
        <text>L-tyrosine + O2 = L-dopaquinone + H2O</text>
        <dbReference type="Rhea" id="RHEA:18117"/>
        <dbReference type="ChEBI" id="CHEBI:15377"/>
        <dbReference type="ChEBI" id="CHEBI:15379"/>
        <dbReference type="ChEBI" id="CHEBI:57924"/>
        <dbReference type="ChEBI" id="CHEBI:58315"/>
        <dbReference type="EC" id="1.14.18.1"/>
    </reaction>
</comment>
<evidence type="ECO:0000256" key="6">
    <source>
        <dbReference type="ARBA" id="ARBA00023008"/>
    </source>
</evidence>
<comment type="catalytic activity">
    <reaction evidence="9">
        <text>2 L-dopa + O2 = 2 L-dopaquinone + 2 H2O</text>
        <dbReference type="Rhea" id="RHEA:34287"/>
        <dbReference type="ChEBI" id="CHEBI:15377"/>
        <dbReference type="ChEBI" id="CHEBI:15379"/>
        <dbReference type="ChEBI" id="CHEBI:57504"/>
        <dbReference type="ChEBI" id="CHEBI:57924"/>
        <dbReference type="EC" id="1.14.18.1"/>
    </reaction>
</comment>
<comment type="cofactor">
    <cofactor evidence="1">
        <name>Cu(2+)</name>
        <dbReference type="ChEBI" id="CHEBI:29036"/>
    </cofactor>
</comment>
<evidence type="ECO:0000256" key="1">
    <source>
        <dbReference type="ARBA" id="ARBA00001973"/>
    </source>
</evidence>
<accession>A0A2T2NGW5</accession>
<sequence>MPSWVQSGVHRLLFIVASFPSTSFTLPLSLDFLEDSFAQPDSEPKPELYAVQGIPGFGDTTPHPRLEIRELQKNADQWNIYLLGLQRFQSMSQSEMLSYYQIAGVHGRPFISWDGVGQADGGGGGYCTHGSNLFPTWHRPYLALFESAIYSNARDAIAEFPEGDLKDRSNAALATFRMPYWDWATVPPSGEGTLPSSLSSPTIDVKLPNGTKSIPNPLFSYSFHPINTNDFPSSPWNTWPGTLRDPNSLQSSAVSRVDNVAKDLDAVRPNLQSRIYNLLSMQHNYTLISDNQQSGDSLESTHDTVHNVIGSGGHMSALAYSAFDPIFWLHHTNVDRIFAMWQALNPDSYVEPVRNPNPTFTTPGNSIGDAKSPLTPFHKDTSGTFWNSEDVRSTTTFGYTYPELSSSDTPSLTSRVNALYGPSAGSTSSTSTSNNTSDDDDDDDDEEESTKRDLFPSLHHMLSAPTFAHKRQYIASIRAHKFGLDGSFSVYVFLGDKPAAESPGPGAWASDPCFVGMSGVLSQGGVSDEEGGYQEVVGSVPLTAALEERVKRGELESMEEGVVRRYLEERLRWYVRKTGGEEVAVKDTPGFQLKVLQAEVEPAESEDAFPTMKADFDTLMEMMDGVSSAFLQGGWIGAF</sequence>
<evidence type="ECO:0000256" key="2">
    <source>
        <dbReference type="ARBA" id="ARBA00009928"/>
    </source>
</evidence>
<feature type="domain" description="Tyrosinase copper-binding" evidence="13">
    <location>
        <begin position="129"/>
        <end position="146"/>
    </location>
</feature>
<feature type="compositionally biased region" description="Polar residues" evidence="11">
    <location>
        <begin position="404"/>
        <end position="416"/>
    </location>
</feature>
<dbReference type="EMBL" id="KZ678138">
    <property type="protein sequence ID" value="PSN64506.1"/>
    <property type="molecule type" value="Genomic_DNA"/>
</dbReference>
<reference evidence="15 16" key="1">
    <citation type="journal article" date="2018" name="Front. Microbiol.">
        <title>Genome-Wide Analysis of Corynespora cassiicola Leaf Fall Disease Putative Effectors.</title>
        <authorList>
            <person name="Lopez D."/>
            <person name="Ribeiro S."/>
            <person name="Label P."/>
            <person name="Fumanal B."/>
            <person name="Venisse J.S."/>
            <person name="Kohler A."/>
            <person name="de Oliveira R.R."/>
            <person name="Labutti K."/>
            <person name="Lipzen A."/>
            <person name="Lail K."/>
            <person name="Bauer D."/>
            <person name="Ohm R.A."/>
            <person name="Barry K.W."/>
            <person name="Spatafora J."/>
            <person name="Grigoriev I.V."/>
            <person name="Martin F.M."/>
            <person name="Pujade-Renaud V."/>
        </authorList>
    </citation>
    <scope>NUCLEOTIDE SEQUENCE [LARGE SCALE GENOMIC DNA]</scope>
    <source>
        <strain evidence="15 16">Philippines</strain>
    </source>
</reference>
<proteinExistence type="inferred from homology"/>
<dbReference type="OrthoDB" id="6132182at2759"/>
<keyword evidence="16" id="KW-1185">Reference proteome</keyword>
<dbReference type="STRING" id="1448308.A0A2T2NGW5"/>
<evidence type="ECO:0000256" key="8">
    <source>
        <dbReference type="ARBA" id="ARBA00023101"/>
    </source>
</evidence>
<evidence type="ECO:0000259" key="13">
    <source>
        <dbReference type="PROSITE" id="PS00497"/>
    </source>
</evidence>
<dbReference type="InterPro" id="IPR008922">
    <property type="entry name" value="Di-copper_centre_dom_sf"/>
</dbReference>
<feature type="compositionally biased region" description="Acidic residues" evidence="11">
    <location>
        <begin position="437"/>
        <end position="448"/>
    </location>
</feature>
<dbReference type="Gene3D" id="1.10.1280.10">
    <property type="entry name" value="Di-copper center containing domain from catechol oxidase"/>
    <property type="match status" value="1"/>
</dbReference>
<feature type="compositionally biased region" description="Low complexity" evidence="11">
    <location>
        <begin position="426"/>
        <end position="436"/>
    </location>
</feature>
<feature type="region of interest" description="Disordered" evidence="11">
    <location>
        <begin position="404"/>
        <end position="456"/>
    </location>
</feature>
<comment type="similarity">
    <text evidence="2">Belongs to the tyrosinase family.</text>
</comment>
<dbReference type="EC" id="1.14.18.1" evidence="3"/>
<dbReference type="PROSITE" id="PS00497">
    <property type="entry name" value="TYROSINASE_1"/>
    <property type="match status" value="1"/>
</dbReference>
<dbReference type="GO" id="GO:0004503">
    <property type="term" value="F:tyrosinase activity"/>
    <property type="evidence" value="ECO:0007669"/>
    <property type="project" value="UniProtKB-EC"/>
</dbReference>
<evidence type="ECO:0000256" key="5">
    <source>
        <dbReference type="ARBA" id="ARBA00023002"/>
    </source>
</evidence>
<feature type="chain" id="PRO_5015762042" description="tyrosinase" evidence="12">
    <location>
        <begin position="26"/>
        <end position="639"/>
    </location>
</feature>
<keyword evidence="6" id="KW-0186">Copper</keyword>
<evidence type="ECO:0000256" key="4">
    <source>
        <dbReference type="ARBA" id="ARBA00022723"/>
    </source>
</evidence>
<dbReference type="Proteomes" id="UP000240883">
    <property type="component" value="Unassembled WGS sequence"/>
</dbReference>
<dbReference type="Pfam" id="PF00264">
    <property type="entry name" value="Tyrosinase"/>
    <property type="match status" value="1"/>
</dbReference>
<dbReference type="Pfam" id="PF18132">
    <property type="entry name" value="Tyrosinase_C"/>
    <property type="match status" value="1"/>
</dbReference>
<evidence type="ECO:0000256" key="10">
    <source>
        <dbReference type="ARBA" id="ARBA00048881"/>
    </source>
</evidence>
<dbReference type="InterPro" id="IPR002227">
    <property type="entry name" value="Tyrosinase_Cu-bd"/>
</dbReference>
<evidence type="ECO:0000259" key="14">
    <source>
        <dbReference type="PROSITE" id="PS00498"/>
    </source>
</evidence>
<evidence type="ECO:0000256" key="11">
    <source>
        <dbReference type="SAM" id="MobiDB-lite"/>
    </source>
</evidence>
<dbReference type="Gene3D" id="2.60.310.20">
    <property type="match status" value="1"/>
</dbReference>
<dbReference type="GO" id="GO:0042438">
    <property type="term" value="P:melanin biosynthetic process"/>
    <property type="evidence" value="ECO:0007669"/>
    <property type="project" value="UniProtKB-KW"/>
</dbReference>
<dbReference type="AlphaFoldDB" id="A0A2T2NGW5"/>
<keyword evidence="5" id="KW-0560">Oxidoreductase</keyword>
<keyword evidence="12" id="KW-0732">Signal</keyword>
<gene>
    <name evidence="15" type="ORF">BS50DRAFT_497945</name>
</gene>
<feature type="domain" description="Tyrosinase copper-binding" evidence="14">
    <location>
        <begin position="324"/>
        <end position="335"/>
    </location>
</feature>
<dbReference type="SUPFAM" id="SSF48056">
    <property type="entry name" value="Di-copper centre-containing domain"/>
    <property type="match status" value="1"/>
</dbReference>
<name>A0A2T2NGW5_CORCC</name>
<dbReference type="GO" id="GO:0046872">
    <property type="term" value="F:metal ion binding"/>
    <property type="evidence" value="ECO:0007669"/>
    <property type="project" value="UniProtKB-KW"/>
</dbReference>
<dbReference type="PRINTS" id="PR00092">
    <property type="entry name" value="TYROSINASE"/>
</dbReference>
<dbReference type="PANTHER" id="PTHR11474">
    <property type="entry name" value="TYROSINASE FAMILY MEMBER"/>
    <property type="match status" value="1"/>
</dbReference>
<evidence type="ECO:0000256" key="12">
    <source>
        <dbReference type="SAM" id="SignalP"/>
    </source>
</evidence>
<evidence type="ECO:0000256" key="9">
    <source>
        <dbReference type="ARBA" id="ARBA00048233"/>
    </source>
</evidence>
<evidence type="ECO:0000313" key="15">
    <source>
        <dbReference type="EMBL" id="PSN64506.1"/>
    </source>
</evidence>
<dbReference type="InterPro" id="IPR050316">
    <property type="entry name" value="Tyrosinase/Hemocyanin"/>
</dbReference>
<evidence type="ECO:0000313" key="16">
    <source>
        <dbReference type="Proteomes" id="UP000240883"/>
    </source>
</evidence>